<reference evidence="2" key="1">
    <citation type="submission" date="2022-11" db="UniProtKB">
        <authorList>
            <consortium name="WormBaseParasite"/>
        </authorList>
    </citation>
    <scope>IDENTIFICATION</scope>
</reference>
<dbReference type="AlphaFoldDB" id="A0A915EG63"/>
<name>A0A915EG63_9BILA</name>
<accession>A0A915EG63</accession>
<protein>
    <submittedName>
        <fullName evidence="2">Uncharacterized protein</fullName>
    </submittedName>
</protein>
<keyword evidence="1" id="KW-1185">Reference proteome</keyword>
<dbReference type="WBParaSite" id="jg5541">
    <property type="protein sequence ID" value="jg5541"/>
    <property type="gene ID" value="jg5541"/>
</dbReference>
<evidence type="ECO:0000313" key="2">
    <source>
        <dbReference type="WBParaSite" id="jg5541"/>
    </source>
</evidence>
<evidence type="ECO:0000313" key="1">
    <source>
        <dbReference type="Proteomes" id="UP000887574"/>
    </source>
</evidence>
<proteinExistence type="predicted"/>
<dbReference type="Proteomes" id="UP000887574">
    <property type="component" value="Unplaced"/>
</dbReference>
<organism evidence="1 2">
    <name type="scientific">Ditylenchus dipsaci</name>
    <dbReference type="NCBI Taxonomy" id="166011"/>
    <lineage>
        <taxon>Eukaryota</taxon>
        <taxon>Metazoa</taxon>
        <taxon>Ecdysozoa</taxon>
        <taxon>Nematoda</taxon>
        <taxon>Chromadorea</taxon>
        <taxon>Rhabditida</taxon>
        <taxon>Tylenchina</taxon>
        <taxon>Tylenchomorpha</taxon>
        <taxon>Sphaerularioidea</taxon>
        <taxon>Anguinidae</taxon>
        <taxon>Anguininae</taxon>
        <taxon>Ditylenchus</taxon>
    </lineage>
</organism>
<sequence>MANQHQDFVQIKQENHQGYPTTPIYPSNLPLATPWAHPQWISFSTKERALGGERGGGVNAVAWLLFPYSSIGKHPTISQVTNAGVCIMHILAGRGGRGPFKQQGLACPHSSAAHPNH</sequence>